<dbReference type="RefSeq" id="WP_263337451.1">
    <property type="nucleotide sequence ID" value="NZ_JAGSYH010000004.1"/>
</dbReference>
<evidence type="ECO:0000313" key="3">
    <source>
        <dbReference type="Proteomes" id="UP001596091"/>
    </source>
</evidence>
<dbReference type="Gene3D" id="3.40.710.10">
    <property type="entry name" value="DD-peptidase/beta-lactamase superfamily"/>
    <property type="match status" value="1"/>
</dbReference>
<feature type="domain" description="Beta-lactamase-related" evidence="1">
    <location>
        <begin position="49"/>
        <end position="349"/>
    </location>
</feature>
<sequence length="372" mass="40658">MQNLFKLLLVVLALGSIIDSSTRLLAQSEQPTQAALRARISHDLPGWLKQYNVPSASVAYIANGRLAWTVVIGEQSPGVPATDKTLYNIASLTKPIVAETILRMASQNKLQLDEPIYPYWVDPDIKNNPWSKLLTPRLCLSHQTGFANWRRMTNGILTFKFKPGTQSGYSGEGFFYLARFAQNKTGQPFDQLAQNEVFGPMGMKDTSFTSQNWFNGRLAQPYTNSGFLPPALTSTWNAADLVETTITDYGHFVASVMRNEGISPAIAAERLIITRDWTSEDAREQACTHETPGTACHISAGMGLGWQVIVHNGVTIVDHSGSDTGVNTHAFFIPSKLTGAVVFTNGENGSKVIGEIIHVLSSDPVYAATVSH</sequence>
<dbReference type="Proteomes" id="UP001596091">
    <property type="component" value="Unassembled WGS sequence"/>
</dbReference>
<comment type="caution">
    <text evidence="2">The sequence shown here is derived from an EMBL/GenBank/DDBJ whole genome shotgun (WGS) entry which is preliminary data.</text>
</comment>
<organism evidence="2 3">
    <name type="scientific">Acidicapsa dinghuensis</name>
    <dbReference type="NCBI Taxonomy" id="2218256"/>
    <lineage>
        <taxon>Bacteria</taxon>
        <taxon>Pseudomonadati</taxon>
        <taxon>Acidobacteriota</taxon>
        <taxon>Terriglobia</taxon>
        <taxon>Terriglobales</taxon>
        <taxon>Acidobacteriaceae</taxon>
        <taxon>Acidicapsa</taxon>
    </lineage>
</organism>
<name>A0ABW1EBV8_9BACT</name>
<dbReference type="Pfam" id="PF00144">
    <property type="entry name" value="Beta-lactamase"/>
    <property type="match status" value="1"/>
</dbReference>
<gene>
    <name evidence="2" type="ORF">ACFPT7_05815</name>
</gene>
<dbReference type="InterPro" id="IPR012338">
    <property type="entry name" value="Beta-lactam/transpept-like"/>
</dbReference>
<evidence type="ECO:0000313" key="2">
    <source>
        <dbReference type="EMBL" id="MFC5861801.1"/>
    </source>
</evidence>
<dbReference type="EC" id="3.-.-.-" evidence="2"/>
<dbReference type="InterPro" id="IPR050789">
    <property type="entry name" value="Diverse_Enzym_Activities"/>
</dbReference>
<keyword evidence="3" id="KW-1185">Reference proteome</keyword>
<dbReference type="GO" id="GO:0016787">
    <property type="term" value="F:hydrolase activity"/>
    <property type="evidence" value="ECO:0007669"/>
    <property type="project" value="UniProtKB-KW"/>
</dbReference>
<protein>
    <submittedName>
        <fullName evidence="2">Serine hydrolase domain-containing protein</fullName>
        <ecNumber evidence="2">3.-.-.-</ecNumber>
    </submittedName>
</protein>
<evidence type="ECO:0000259" key="1">
    <source>
        <dbReference type="Pfam" id="PF00144"/>
    </source>
</evidence>
<accession>A0ABW1EBV8</accession>
<reference evidence="3" key="1">
    <citation type="journal article" date="2019" name="Int. J. Syst. Evol. Microbiol.">
        <title>The Global Catalogue of Microorganisms (GCM) 10K type strain sequencing project: providing services to taxonomists for standard genome sequencing and annotation.</title>
        <authorList>
            <consortium name="The Broad Institute Genomics Platform"/>
            <consortium name="The Broad Institute Genome Sequencing Center for Infectious Disease"/>
            <person name="Wu L."/>
            <person name="Ma J."/>
        </authorList>
    </citation>
    <scope>NUCLEOTIDE SEQUENCE [LARGE SCALE GENOMIC DNA]</scope>
    <source>
        <strain evidence="3">JCM 4087</strain>
    </source>
</reference>
<dbReference type="SUPFAM" id="SSF56601">
    <property type="entry name" value="beta-lactamase/transpeptidase-like"/>
    <property type="match status" value="1"/>
</dbReference>
<keyword evidence="2" id="KW-0378">Hydrolase</keyword>
<dbReference type="PANTHER" id="PTHR43283">
    <property type="entry name" value="BETA-LACTAMASE-RELATED"/>
    <property type="match status" value="1"/>
</dbReference>
<dbReference type="PANTHER" id="PTHR43283:SF18">
    <property type="match status" value="1"/>
</dbReference>
<proteinExistence type="predicted"/>
<dbReference type="InterPro" id="IPR001466">
    <property type="entry name" value="Beta-lactam-related"/>
</dbReference>
<dbReference type="EMBL" id="JBHSPH010000002">
    <property type="protein sequence ID" value="MFC5861801.1"/>
    <property type="molecule type" value="Genomic_DNA"/>
</dbReference>